<protein>
    <submittedName>
        <fullName evidence="3">Unannotated protein</fullName>
    </submittedName>
</protein>
<evidence type="ECO:0000313" key="3">
    <source>
        <dbReference type="EMBL" id="CAB4854490.1"/>
    </source>
</evidence>
<gene>
    <name evidence="3" type="ORF">UFOPK3288_00716</name>
</gene>
<dbReference type="PANTHER" id="PTHR42760">
    <property type="entry name" value="SHORT-CHAIN DEHYDROGENASES/REDUCTASES FAMILY MEMBER"/>
    <property type="match status" value="1"/>
</dbReference>
<dbReference type="GO" id="GO:0016616">
    <property type="term" value="F:oxidoreductase activity, acting on the CH-OH group of donors, NAD or NADP as acceptor"/>
    <property type="evidence" value="ECO:0007669"/>
    <property type="project" value="TreeGrafter"/>
</dbReference>
<dbReference type="PANTHER" id="PTHR42760:SF133">
    <property type="entry name" value="3-OXOACYL-[ACYL-CARRIER-PROTEIN] REDUCTASE"/>
    <property type="match status" value="1"/>
</dbReference>
<dbReference type="AlphaFoldDB" id="A0A6J7C9Z0"/>
<dbReference type="SUPFAM" id="SSF51735">
    <property type="entry name" value="NAD(P)-binding Rossmann-fold domains"/>
    <property type="match status" value="1"/>
</dbReference>
<sequence length="247" mass="26608">MKDFTGQVVVVTGGANGIGKATSELFVELGAQVVVFDREQPENKAGIDNLIIDLGNLGNLEIAIADVVKKYGRIDVLVNVAGVSIPNTILDLEVDKYFTTLDINLHAPIFLIKHVGKIMIKQSYGRIVNLTSIHGKLSEPTSTAYDISKAGLEAATRTAALEFAEFGVLVNAVAPGFVSTRMSIVNGEDEMDSDWFKEVYIKNKRLPIARPASPVEIAHVITWLASSSNTYVTGQTLTVDGGLSARF</sequence>
<dbReference type="InterPro" id="IPR002347">
    <property type="entry name" value="SDR_fam"/>
</dbReference>
<dbReference type="GO" id="GO:0006633">
    <property type="term" value="P:fatty acid biosynthetic process"/>
    <property type="evidence" value="ECO:0007669"/>
    <property type="project" value="TreeGrafter"/>
</dbReference>
<evidence type="ECO:0000256" key="1">
    <source>
        <dbReference type="ARBA" id="ARBA00006484"/>
    </source>
</evidence>
<dbReference type="PRINTS" id="PR00081">
    <property type="entry name" value="GDHRDH"/>
</dbReference>
<dbReference type="InterPro" id="IPR036291">
    <property type="entry name" value="NAD(P)-bd_dom_sf"/>
</dbReference>
<dbReference type="CDD" id="cd05233">
    <property type="entry name" value="SDR_c"/>
    <property type="match status" value="1"/>
</dbReference>
<accession>A0A6J7C9Z0</accession>
<organism evidence="3">
    <name type="scientific">freshwater metagenome</name>
    <dbReference type="NCBI Taxonomy" id="449393"/>
    <lineage>
        <taxon>unclassified sequences</taxon>
        <taxon>metagenomes</taxon>
        <taxon>ecological metagenomes</taxon>
    </lineage>
</organism>
<dbReference type="FunFam" id="3.40.50.720:FF:000084">
    <property type="entry name" value="Short-chain dehydrogenase reductase"/>
    <property type="match status" value="1"/>
</dbReference>
<dbReference type="Gene3D" id="3.40.50.720">
    <property type="entry name" value="NAD(P)-binding Rossmann-like Domain"/>
    <property type="match status" value="1"/>
</dbReference>
<evidence type="ECO:0000256" key="2">
    <source>
        <dbReference type="ARBA" id="ARBA00023002"/>
    </source>
</evidence>
<dbReference type="GO" id="GO:0048038">
    <property type="term" value="F:quinone binding"/>
    <property type="evidence" value="ECO:0007669"/>
    <property type="project" value="TreeGrafter"/>
</dbReference>
<dbReference type="Pfam" id="PF13561">
    <property type="entry name" value="adh_short_C2"/>
    <property type="match status" value="1"/>
</dbReference>
<comment type="similarity">
    <text evidence="1">Belongs to the short-chain dehydrogenases/reductases (SDR) family.</text>
</comment>
<name>A0A6J7C9Z0_9ZZZZ</name>
<keyword evidence="2" id="KW-0560">Oxidoreductase</keyword>
<proteinExistence type="inferred from homology"/>
<dbReference type="PRINTS" id="PR00080">
    <property type="entry name" value="SDRFAMILY"/>
</dbReference>
<dbReference type="EMBL" id="CAFBLC010000019">
    <property type="protein sequence ID" value="CAB4854490.1"/>
    <property type="molecule type" value="Genomic_DNA"/>
</dbReference>
<reference evidence="3" key="1">
    <citation type="submission" date="2020-05" db="EMBL/GenBank/DDBJ databases">
        <authorList>
            <person name="Chiriac C."/>
            <person name="Salcher M."/>
            <person name="Ghai R."/>
            <person name="Kavagutti S V."/>
        </authorList>
    </citation>
    <scope>NUCLEOTIDE SEQUENCE</scope>
</reference>